<dbReference type="Gene3D" id="2.60.40.420">
    <property type="entry name" value="Cupredoxins - blue copper proteins"/>
    <property type="match status" value="3"/>
</dbReference>
<evidence type="ECO:0000256" key="1">
    <source>
        <dbReference type="ARBA" id="ARBA00001935"/>
    </source>
</evidence>
<dbReference type="GO" id="GO:0000329">
    <property type="term" value="C:fungal-type vacuole membrane"/>
    <property type="evidence" value="ECO:0007669"/>
    <property type="project" value="TreeGrafter"/>
</dbReference>
<dbReference type="OrthoDB" id="2121828at2759"/>
<evidence type="ECO:0000256" key="3">
    <source>
        <dbReference type="ARBA" id="ARBA00022496"/>
    </source>
</evidence>
<dbReference type="PANTHER" id="PTHR11709:SF434">
    <property type="entry name" value="IRON TRANSPORT MULTICOPPER OXIDASE FET5-RELATED"/>
    <property type="match status" value="1"/>
</dbReference>
<feature type="domain" description="Plastocyanin-like" evidence="12">
    <location>
        <begin position="424"/>
        <end position="567"/>
    </location>
</feature>
<dbReference type="InterPro" id="IPR045087">
    <property type="entry name" value="Cu-oxidase_fam"/>
</dbReference>
<dbReference type="eggNOG" id="KOG1263">
    <property type="taxonomic scope" value="Eukaryota"/>
</dbReference>
<keyword evidence="3" id="KW-0410">Iron transport</keyword>
<evidence type="ECO:0000256" key="5">
    <source>
        <dbReference type="ARBA" id="ARBA00023002"/>
    </source>
</evidence>
<dbReference type="InParanoid" id="A7TF97"/>
<accession>A7TF97</accession>
<dbReference type="GO" id="GO:0033215">
    <property type="term" value="P:reductive iron assimilation"/>
    <property type="evidence" value="ECO:0007669"/>
    <property type="project" value="TreeGrafter"/>
</dbReference>
<dbReference type="PANTHER" id="PTHR11709">
    <property type="entry name" value="MULTI-COPPER OXIDASE"/>
    <property type="match status" value="1"/>
</dbReference>
<dbReference type="GO" id="GO:0005507">
    <property type="term" value="F:copper ion binding"/>
    <property type="evidence" value="ECO:0007669"/>
    <property type="project" value="InterPro"/>
</dbReference>
<keyword evidence="9" id="KW-1133">Transmembrane helix</keyword>
<evidence type="ECO:0000313" key="14">
    <source>
        <dbReference type="EMBL" id="EDO19122.1"/>
    </source>
</evidence>
<dbReference type="STRING" id="436907.A7TF97"/>
<feature type="chain" id="PRO_5002712768" evidence="10">
    <location>
        <begin position="27"/>
        <end position="628"/>
    </location>
</feature>
<dbReference type="FunCoup" id="A7TF97">
    <property type="interactions" value="25"/>
</dbReference>
<evidence type="ECO:0000313" key="15">
    <source>
        <dbReference type="Proteomes" id="UP000000267"/>
    </source>
</evidence>
<keyword evidence="10" id="KW-0732">Signal</keyword>
<evidence type="ECO:0000256" key="2">
    <source>
        <dbReference type="ARBA" id="ARBA00010609"/>
    </source>
</evidence>
<comment type="cofactor">
    <cofactor evidence="1">
        <name>Cu cation</name>
        <dbReference type="ChEBI" id="CHEBI:23378"/>
    </cofactor>
</comment>
<dbReference type="SUPFAM" id="SSF49503">
    <property type="entry name" value="Cupredoxins"/>
    <property type="match status" value="3"/>
</dbReference>
<keyword evidence="5" id="KW-0560">Oxidoreductase</keyword>
<dbReference type="HOGENOM" id="CLU_440088_0_0_1"/>
<dbReference type="AlphaFoldDB" id="A7TF97"/>
<dbReference type="InterPro" id="IPR011707">
    <property type="entry name" value="Cu-oxidase-like_N"/>
</dbReference>
<evidence type="ECO:0000259" key="11">
    <source>
        <dbReference type="Pfam" id="PF00394"/>
    </source>
</evidence>
<evidence type="ECO:0000256" key="4">
    <source>
        <dbReference type="ARBA" id="ARBA00022723"/>
    </source>
</evidence>
<keyword evidence="9" id="KW-0472">Membrane</keyword>
<keyword evidence="8" id="KW-0406">Ion transport</keyword>
<feature type="domain" description="Plastocyanin-like" evidence="13">
    <location>
        <begin position="50"/>
        <end position="173"/>
    </location>
</feature>
<dbReference type="InterPro" id="IPR011706">
    <property type="entry name" value="Cu-oxidase_C"/>
</dbReference>
<keyword evidence="9" id="KW-0812">Transmembrane</keyword>
<organism evidence="15">
    <name type="scientific">Vanderwaltozyma polyspora (strain ATCC 22028 / DSM 70294 / BCRC 21397 / CBS 2163 / NBRC 10782 / NRRL Y-8283 / UCD 57-17)</name>
    <name type="common">Kluyveromyces polysporus</name>
    <dbReference type="NCBI Taxonomy" id="436907"/>
    <lineage>
        <taxon>Eukaryota</taxon>
        <taxon>Fungi</taxon>
        <taxon>Dikarya</taxon>
        <taxon>Ascomycota</taxon>
        <taxon>Saccharomycotina</taxon>
        <taxon>Saccharomycetes</taxon>
        <taxon>Saccharomycetales</taxon>
        <taxon>Saccharomycetaceae</taxon>
        <taxon>Vanderwaltozyma</taxon>
    </lineage>
</organism>
<dbReference type="Proteomes" id="UP000000267">
    <property type="component" value="Unassembled WGS sequence"/>
</dbReference>
<dbReference type="GO" id="GO:0010106">
    <property type="term" value="P:cellular response to iron ion starvation"/>
    <property type="evidence" value="ECO:0007669"/>
    <property type="project" value="TreeGrafter"/>
</dbReference>
<dbReference type="KEGG" id="vpo:Kpol_2000p90"/>
<sequence length="628" mass="71623">MSHYHRNFLLIIHWYLLLNCWQLGSCDEVKGRESGTKTHVINFNITGSLNQQNRRIILINGRSDTYGPTIVVNSGDSLNLCVTNSLCNTEQLQIAETDTLWNEYCSTSVHFHGLIPIGISNDGVPGLTQDPIKSGEKYWYNFTIPEETCGTFWYHSHSSVQYGDGLRGLFIIKCDKYDSLKYEIINSLEEMNEIKSNEVLPLLDNVPSAHIDDKIIKEQTITLSDWYHSSQLDILKDQVLTQQGTNDPRLDGSLINGIESSGLTVELDRSTKYLLLRILNSGTSGTQVFHLENHQLIIMETDGSLITPYVIDTLTLAVGQRYTVLVKLQEDGDVPVRGINGCNKMMGYITKNIWFTKDKNNSSFKATKQEAEYDNIRIKHLKGFNNYEVYKEFIPLEETKLWENPIDNIELDYDYFSDSNTVDKYGSGMYKVNGKTIQEYFKTPIKINNSAKDQVVELVINSIDHMRHPWHLHGHNFQLISIGTGGEGPLHLRSEVSMTKALQKYNGDLEYWKSAKRSPVIRDSINIPGNSFAVIRFKTHQTGNWLLHCHVEWHVAKGLGAVLQIEDGNRTTSIIDRPTQDTYNVNEDEGSVDSTKVIVYPHRIPALVIYFLIMCAINAILYRWLSRK</sequence>
<gene>
    <name evidence="14" type="ORF">Kpol_2000p90</name>
</gene>
<dbReference type="PROSITE" id="PS00079">
    <property type="entry name" value="MULTICOPPER_OXIDASE1"/>
    <property type="match status" value="2"/>
</dbReference>
<dbReference type="OMA" id="MRHPWHL"/>
<keyword evidence="7" id="KW-0186">Copper</keyword>
<keyword evidence="15" id="KW-1185">Reference proteome</keyword>
<evidence type="ECO:0000256" key="9">
    <source>
        <dbReference type="SAM" id="Phobius"/>
    </source>
</evidence>
<protein>
    <submittedName>
        <fullName evidence="14">Uncharacterized protein</fullName>
    </submittedName>
</protein>
<dbReference type="CDD" id="cd13877">
    <property type="entry name" value="CuRO_2_Fet3p_like"/>
    <property type="match status" value="1"/>
</dbReference>
<comment type="similarity">
    <text evidence="2">Belongs to the multicopper oxidase family.</text>
</comment>
<name>A7TF97_VANPO</name>
<evidence type="ECO:0000256" key="7">
    <source>
        <dbReference type="ARBA" id="ARBA00023008"/>
    </source>
</evidence>
<keyword evidence="8" id="KW-0813">Transport</keyword>
<dbReference type="InterPro" id="IPR008972">
    <property type="entry name" value="Cupredoxin"/>
</dbReference>
<dbReference type="GO" id="GO:0051321">
    <property type="term" value="P:meiotic cell cycle"/>
    <property type="evidence" value="ECO:0007669"/>
    <property type="project" value="EnsemblFungi"/>
</dbReference>
<dbReference type="RefSeq" id="XP_001646980.1">
    <property type="nucleotide sequence ID" value="XM_001646930.1"/>
</dbReference>
<dbReference type="Pfam" id="PF00394">
    <property type="entry name" value="Cu-oxidase"/>
    <property type="match status" value="1"/>
</dbReference>
<reference evidence="14 15" key="1">
    <citation type="journal article" date="2007" name="Proc. Natl. Acad. Sci. U.S.A.">
        <title>Independent sorting-out of thousands of duplicated gene pairs in two yeast species descended from a whole-genome duplication.</title>
        <authorList>
            <person name="Scannell D.R."/>
            <person name="Frank A.C."/>
            <person name="Conant G.C."/>
            <person name="Byrne K.P."/>
            <person name="Woolfit M."/>
            <person name="Wolfe K.H."/>
        </authorList>
    </citation>
    <scope>NUCLEOTIDE SEQUENCE [LARGE SCALE GENOMIC DNA]</scope>
    <source>
        <strain evidence="15">ATCC 22028 / DSM 70294 / BCRC 21397 / CBS 2163 / NBRC 10782 / NRRL Y-8283 / UCD 57-17</strain>
    </source>
</reference>
<evidence type="ECO:0000256" key="6">
    <source>
        <dbReference type="ARBA" id="ARBA00023004"/>
    </source>
</evidence>
<feature type="transmembrane region" description="Helical" evidence="9">
    <location>
        <begin position="604"/>
        <end position="625"/>
    </location>
</feature>
<dbReference type="GO" id="GO:0070193">
    <property type="term" value="P:synaptonemal complex organization"/>
    <property type="evidence" value="ECO:0007669"/>
    <property type="project" value="EnsemblFungi"/>
</dbReference>
<evidence type="ECO:0000259" key="12">
    <source>
        <dbReference type="Pfam" id="PF07731"/>
    </source>
</evidence>
<dbReference type="InterPro" id="IPR001117">
    <property type="entry name" value="Cu-oxidase_2nd"/>
</dbReference>
<dbReference type="InterPro" id="IPR002355">
    <property type="entry name" value="Cu_oxidase_Cu_BS"/>
</dbReference>
<dbReference type="Pfam" id="PF07731">
    <property type="entry name" value="Cu-oxidase_2"/>
    <property type="match status" value="1"/>
</dbReference>
<dbReference type="EMBL" id="DS480382">
    <property type="protein sequence ID" value="EDO19122.1"/>
    <property type="molecule type" value="Genomic_DNA"/>
</dbReference>
<evidence type="ECO:0000256" key="8">
    <source>
        <dbReference type="ARBA" id="ARBA00023065"/>
    </source>
</evidence>
<feature type="signal peptide" evidence="10">
    <location>
        <begin position="1"/>
        <end position="26"/>
    </location>
</feature>
<dbReference type="GO" id="GO:0004322">
    <property type="term" value="F:ferroxidase activity"/>
    <property type="evidence" value="ECO:0007669"/>
    <property type="project" value="TreeGrafter"/>
</dbReference>
<evidence type="ECO:0000256" key="10">
    <source>
        <dbReference type="SAM" id="SignalP"/>
    </source>
</evidence>
<keyword evidence="4" id="KW-0479">Metal-binding</keyword>
<dbReference type="PROSITE" id="PS00080">
    <property type="entry name" value="MULTICOPPER_OXIDASE2"/>
    <property type="match status" value="1"/>
</dbReference>
<dbReference type="Pfam" id="PF07732">
    <property type="entry name" value="Cu-oxidase_3"/>
    <property type="match status" value="1"/>
</dbReference>
<dbReference type="GeneID" id="5547451"/>
<evidence type="ECO:0000259" key="13">
    <source>
        <dbReference type="Pfam" id="PF07732"/>
    </source>
</evidence>
<dbReference type="InterPro" id="IPR033138">
    <property type="entry name" value="Cu_oxidase_CS"/>
</dbReference>
<proteinExistence type="inferred from homology"/>
<feature type="domain" description="Plastocyanin-like" evidence="11">
    <location>
        <begin position="218"/>
        <end position="330"/>
    </location>
</feature>
<keyword evidence="6" id="KW-0408">Iron</keyword>
<dbReference type="PhylomeDB" id="A7TF97"/>
<dbReference type="InterPro" id="IPR044130">
    <property type="entry name" value="CuRO_2_Fet3-like"/>
</dbReference>